<keyword evidence="1" id="KW-0479">Metal-binding</keyword>
<organism evidence="3 4">
    <name type="scientific">Rhizophagus clarus</name>
    <dbReference type="NCBI Taxonomy" id="94130"/>
    <lineage>
        <taxon>Eukaryota</taxon>
        <taxon>Fungi</taxon>
        <taxon>Fungi incertae sedis</taxon>
        <taxon>Mucoromycota</taxon>
        <taxon>Glomeromycotina</taxon>
        <taxon>Glomeromycetes</taxon>
        <taxon>Glomerales</taxon>
        <taxon>Glomeraceae</taxon>
        <taxon>Rhizophagus</taxon>
    </lineage>
</organism>
<sequence length="280" mass="32607">MTMSEVYREKIDLEKIDLEKVYTFEEFEYANDQLRTRTIQLNGKPINLFEYENGELIPMTQVPNARETVVAEIVRQLGNWNINTHQNGRVTSSQGGFNFNVEGVRTIRAPDIAFTPKQTTRHLTKLQNWTFQGQPFTPIFVILVDFIKSDSEFQEFDNRFRNEYFAPGTSVELGFLISIGVDDNDQPIRNIHSWRWYENNTVCHYLHKWGNMKTIVNGREILPGFILNVDMIEQAISQDDSGSSDDDDGINLACPECASTFNRRHNFMSHYQEQHALKRR</sequence>
<dbReference type="OrthoDB" id="88517at2759"/>
<evidence type="ECO:0000313" key="4">
    <source>
        <dbReference type="Proteomes" id="UP000615446"/>
    </source>
</evidence>
<dbReference type="PROSITE" id="PS50157">
    <property type="entry name" value="ZINC_FINGER_C2H2_2"/>
    <property type="match status" value="1"/>
</dbReference>
<feature type="domain" description="C2H2-type" evidence="2">
    <location>
        <begin position="252"/>
        <end position="280"/>
    </location>
</feature>
<comment type="caution">
    <text evidence="3">The sequence shown here is derived from an EMBL/GenBank/DDBJ whole genome shotgun (WGS) entry which is preliminary data.</text>
</comment>
<name>A0A8H3MGU1_9GLOM</name>
<proteinExistence type="predicted"/>
<gene>
    <name evidence="3" type="ORF">RCL2_003041100</name>
</gene>
<reference evidence="3" key="1">
    <citation type="submission" date="2019-10" db="EMBL/GenBank/DDBJ databases">
        <title>Conservation and host-specific expression of non-tandemly repeated heterogenous ribosome RNA gene in arbuscular mycorrhizal fungi.</title>
        <authorList>
            <person name="Maeda T."/>
            <person name="Kobayashi Y."/>
            <person name="Nakagawa T."/>
            <person name="Ezawa T."/>
            <person name="Yamaguchi K."/>
            <person name="Bino T."/>
            <person name="Nishimoto Y."/>
            <person name="Shigenobu S."/>
            <person name="Kawaguchi M."/>
        </authorList>
    </citation>
    <scope>NUCLEOTIDE SEQUENCE</scope>
    <source>
        <strain evidence="3">HR1</strain>
    </source>
</reference>
<keyword evidence="1" id="KW-0863">Zinc-finger</keyword>
<dbReference type="Proteomes" id="UP000615446">
    <property type="component" value="Unassembled WGS sequence"/>
</dbReference>
<dbReference type="PROSITE" id="PS00028">
    <property type="entry name" value="ZINC_FINGER_C2H2_1"/>
    <property type="match status" value="1"/>
</dbReference>
<protein>
    <recommendedName>
        <fullName evidence="2">C2H2-type domain-containing protein</fullName>
    </recommendedName>
</protein>
<dbReference type="InterPro" id="IPR013087">
    <property type="entry name" value="Znf_C2H2_type"/>
</dbReference>
<evidence type="ECO:0000313" key="3">
    <source>
        <dbReference type="EMBL" id="GET04112.1"/>
    </source>
</evidence>
<dbReference type="CDD" id="cd06260">
    <property type="entry name" value="DUF820-like"/>
    <property type="match status" value="1"/>
</dbReference>
<dbReference type="Pfam" id="PF05685">
    <property type="entry name" value="Uma2"/>
    <property type="match status" value="1"/>
</dbReference>
<dbReference type="InterPro" id="IPR008538">
    <property type="entry name" value="Uma2"/>
</dbReference>
<dbReference type="AlphaFoldDB" id="A0A8H3MGU1"/>
<accession>A0A8H3MGU1</accession>
<dbReference type="Gene3D" id="3.90.1570.10">
    <property type="entry name" value="tt1808, chain A"/>
    <property type="match status" value="1"/>
</dbReference>
<dbReference type="GO" id="GO:0006302">
    <property type="term" value="P:double-strand break repair"/>
    <property type="evidence" value="ECO:0007669"/>
    <property type="project" value="UniProtKB-ARBA"/>
</dbReference>
<evidence type="ECO:0000259" key="2">
    <source>
        <dbReference type="PROSITE" id="PS50157"/>
    </source>
</evidence>
<evidence type="ECO:0000256" key="1">
    <source>
        <dbReference type="PROSITE-ProRule" id="PRU00042"/>
    </source>
</evidence>
<keyword evidence="1" id="KW-0862">Zinc</keyword>
<dbReference type="SUPFAM" id="SSF52980">
    <property type="entry name" value="Restriction endonuclease-like"/>
    <property type="match status" value="1"/>
</dbReference>
<dbReference type="InterPro" id="IPR011335">
    <property type="entry name" value="Restrct_endonuc-II-like"/>
</dbReference>
<dbReference type="GO" id="GO:0008270">
    <property type="term" value="F:zinc ion binding"/>
    <property type="evidence" value="ECO:0007669"/>
    <property type="project" value="UniProtKB-KW"/>
</dbReference>
<dbReference type="InterPro" id="IPR012296">
    <property type="entry name" value="Nuclease_put_TT1808"/>
</dbReference>
<dbReference type="EMBL" id="BLAL01000338">
    <property type="protein sequence ID" value="GET04112.1"/>
    <property type="molecule type" value="Genomic_DNA"/>
</dbReference>